<accession>D6A245</accession>
<dbReference type="Proteomes" id="UP000003824">
    <property type="component" value="Unassembled WGS sequence"/>
</dbReference>
<reference evidence="2" key="1">
    <citation type="submission" date="2008-12" db="EMBL/GenBank/DDBJ databases">
        <title>Annotation of Streptomyces ghanaensis ATCC 14672.</title>
        <authorList>
            <consortium name="The Broad Institute Genome Sequencing Platform"/>
            <consortium name="Broad Institute Microbial Sequencing Center"/>
            <person name="Fischbach M."/>
            <person name="Ward D."/>
            <person name="Young S."/>
            <person name="Kodira C.D."/>
            <person name="Zeng Q."/>
            <person name="Koehrsen M."/>
            <person name="Godfrey P."/>
            <person name="Alvarado L."/>
            <person name="Berlin A.M."/>
            <person name="Borenstein D."/>
            <person name="Chen Z."/>
            <person name="Engels R."/>
            <person name="Freedman E."/>
            <person name="Gellesch M."/>
            <person name="Goldberg J."/>
            <person name="Griggs A."/>
            <person name="Gujja S."/>
            <person name="Heiman D.I."/>
            <person name="Hepburn T.A."/>
            <person name="Howarth C."/>
            <person name="Jen D."/>
            <person name="Larson L."/>
            <person name="Lewis B."/>
            <person name="Mehta T."/>
            <person name="Park D."/>
            <person name="Pearson M."/>
            <person name="Roberts A."/>
            <person name="Saif S."/>
            <person name="Shea T.D."/>
            <person name="Shenoy N."/>
            <person name="Sisk P."/>
            <person name="Stolte C."/>
            <person name="Sykes S.N."/>
            <person name="Walk T."/>
            <person name="White J."/>
            <person name="Yandava C."/>
            <person name="Straight P."/>
            <person name="Clardy J."/>
            <person name="Hung D."/>
            <person name="Kolter R."/>
            <person name="Mekalanos J."/>
            <person name="Walker S."/>
            <person name="Walsh C.T."/>
            <person name="Wieland B.L.C."/>
            <person name="Ilzarbe M."/>
            <person name="Galagan J."/>
            <person name="Nusbaum C."/>
            <person name="Birren B."/>
        </authorList>
    </citation>
    <scope>NUCLEOTIDE SEQUENCE [LARGE SCALE GENOMIC DNA]</scope>
    <source>
        <strain evidence="2">ATCC 14672 / DSM 40746 / JCM 4963 / KCTC 9882 / NRRL B-12104 / FH 1290</strain>
    </source>
</reference>
<gene>
    <name evidence="1" type="ORF">SSFG_04641</name>
</gene>
<organism evidence="1 2">
    <name type="scientific">Streptomyces viridosporus (strain ATCC 14672 / DSM 40746 / JCM 4963 / KCTC 9882 / NRRL B-12104 / FH 1290)</name>
    <name type="common">Streptomyces ghanaensis</name>
    <dbReference type="NCBI Taxonomy" id="566461"/>
    <lineage>
        <taxon>Bacteria</taxon>
        <taxon>Bacillati</taxon>
        <taxon>Actinomycetota</taxon>
        <taxon>Actinomycetes</taxon>
        <taxon>Kitasatosporales</taxon>
        <taxon>Streptomycetaceae</taxon>
        <taxon>Streptomyces</taxon>
    </lineage>
</organism>
<evidence type="ECO:0000313" key="2">
    <source>
        <dbReference type="Proteomes" id="UP000003824"/>
    </source>
</evidence>
<protein>
    <submittedName>
        <fullName evidence="1">Predicted protein</fullName>
    </submittedName>
</protein>
<name>D6A245_STRV1</name>
<dbReference type="EMBL" id="DS999641">
    <property type="protein sequence ID" value="EFE69399.2"/>
    <property type="molecule type" value="Genomic_DNA"/>
</dbReference>
<evidence type="ECO:0000313" key="1">
    <source>
        <dbReference type="EMBL" id="EFE69399.2"/>
    </source>
</evidence>
<proteinExistence type="predicted"/>
<sequence length="48" mass="5077">MCAAYDSQNALMRRSFVKMQVTVSLGMCRMAEHEGAVRQASGGGATPA</sequence>
<dbReference type="AlphaFoldDB" id="D6A245"/>